<dbReference type="EMBL" id="KQ947407">
    <property type="protein sequence ID" value="KUJ21613.1"/>
    <property type="molecule type" value="Genomic_DNA"/>
</dbReference>
<organism evidence="2 3">
    <name type="scientific">Mollisia scopiformis</name>
    <name type="common">Conifer needle endophyte fungus</name>
    <name type="synonym">Phialocephala scopiformis</name>
    <dbReference type="NCBI Taxonomy" id="149040"/>
    <lineage>
        <taxon>Eukaryota</taxon>
        <taxon>Fungi</taxon>
        <taxon>Dikarya</taxon>
        <taxon>Ascomycota</taxon>
        <taxon>Pezizomycotina</taxon>
        <taxon>Leotiomycetes</taxon>
        <taxon>Helotiales</taxon>
        <taxon>Mollisiaceae</taxon>
        <taxon>Mollisia</taxon>
    </lineage>
</organism>
<dbReference type="GeneID" id="28816843"/>
<sequence>MIKMDAYIHFDRAVRFMICAGHKCGSRSDNRNDAEIVGAVLAMGWCYITPYAGVDPKEWFDKPVTRDRLRDRIEILRQRLDAHQHSRQLLGEEESMRDGIHIAIHQCEDDIGHLLHLLSKMNHAAGNEDNDATEQTATEGNVDDDEKLAGEVGQLNIKDAIKQQDSVPE</sequence>
<feature type="region of interest" description="Disordered" evidence="1">
    <location>
        <begin position="126"/>
        <end position="169"/>
    </location>
</feature>
<dbReference type="KEGG" id="psco:LY89DRAFT_379014"/>
<gene>
    <name evidence="2" type="ORF">LY89DRAFT_379014</name>
</gene>
<keyword evidence="3" id="KW-1185">Reference proteome</keyword>
<accession>A0A194XN68</accession>
<protein>
    <submittedName>
        <fullName evidence="2">Uncharacterized protein</fullName>
    </submittedName>
</protein>
<proteinExistence type="predicted"/>
<reference evidence="2 3" key="1">
    <citation type="submission" date="2015-10" db="EMBL/GenBank/DDBJ databases">
        <title>Full genome of DAOMC 229536 Phialocephala scopiformis, a fungal endophyte of spruce producing the potent anti-insectan compound rugulosin.</title>
        <authorList>
            <consortium name="DOE Joint Genome Institute"/>
            <person name="Walker A.K."/>
            <person name="Frasz S.L."/>
            <person name="Seifert K.A."/>
            <person name="Miller J.D."/>
            <person name="Mondo S.J."/>
            <person name="Labutti K."/>
            <person name="Lipzen A."/>
            <person name="Dockter R."/>
            <person name="Kennedy M."/>
            <person name="Grigoriev I.V."/>
            <person name="Spatafora J.W."/>
        </authorList>
    </citation>
    <scope>NUCLEOTIDE SEQUENCE [LARGE SCALE GENOMIC DNA]</scope>
    <source>
        <strain evidence="2 3">CBS 120377</strain>
    </source>
</reference>
<dbReference type="Proteomes" id="UP000070700">
    <property type="component" value="Unassembled WGS sequence"/>
</dbReference>
<name>A0A194XN68_MOLSC</name>
<evidence type="ECO:0000256" key="1">
    <source>
        <dbReference type="SAM" id="MobiDB-lite"/>
    </source>
</evidence>
<dbReference type="AlphaFoldDB" id="A0A194XN68"/>
<evidence type="ECO:0000313" key="3">
    <source>
        <dbReference type="Proteomes" id="UP000070700"/>
    </source>
</evidence>
<dbReference type="InParanoid" id="A0A194XN68"/>
<evidence type="ECO:0000313" key="2">
    <source>
        <dbReference type="EMBL" id="KUJ21613.1"/>
    </source>
</evidence>
<dbReference type="RefSeq" id="XP_018075968.1">
    <property type="nucleotide sequence ID" value="XM_018207117.1"/>
</dbReference>